<dbReference type="AlphaFoldDB" id="A0A4Y7SVI0"/>
<gene>
    <name evidence="1" type="ORF">FA13DRAFT_1738145</name>
</gene>
<evidence type="ECO:0000313" key="2">
    <source>
        <dbReference type="Proteomes" id="UP000298030"/>
    </source>
</evidence>
<organism evidence="1 2">
    <name type="scientific">Coprinellus micaceus</name>
    <name type="common">Glistening ink-cap mushroom</name>
    <name type="synonym">Coprinus micaceus</name>
    <dbReference type="NCBI Taxonomy" id="71717"/>
    <lineage>
        <taxon>Eukaryota</taxon>
        <taxon>Fungi</taxon>
        <taxon>Dikarya</taxon>
        <taxon>Basidiomycota</taxon>
        <taxon>Agaricomycotina</taxon>
        <taxon>Agaricomycetes</taxon>
        <taxon>Agaricomycetidae</taxon>
        <taxon>Agaricales</taxon>
        <taxon>Agaricineae</taxon>
        <taxon>Psathyrellaceae</taxon>
        <taxon>Coprinellus</taxon>
    </lineage>
</organism>
<accession>A0A4Y7SVI0</accession>
<proteinExistence type="predicted"/>
<comment type="caution">
    <text evidence="1">The sequence shown here is derived from an EMBL/GenBank/DDBJ whole genome shotgun (WGS) entry which is preliminary data.</text>
</comment>
<name>A0A4Y7SVI0_COPMI</name>
<dbReference type="EMBL" id="QPFP01000055">
    <property type="protein sequence ID" value="TEB25624.1"/>
    <property type="molecule type" value="Genomic_DNA"/>
</dbReference>
<evidence type="ECO:0000313" key="1">
    <source>
        <dbReference type="EMBL" id="TEB25624.1"/>
    </source>
</evidence>
<dbReference type="Proteomes" id="UP000298030">
    <property type="component" value="Unassembled WGS sequence"/>
</dbReference>
<protein>
    <submittedName>
        <fullName evidence="1">Uncharacterized protein</fullName>
    </submittedName>
</protein>
<keyword evidence="2" id="KW-1185">Reference proteome</keyword>
<sequence length="49" mass="5449">MAHSLEKLEAPSSRRPLMLPPYADLSYTTRATPFTSFRYSCSGARPSIS</sequence>
<reference evidence="1 2" key="1">
    <citation type="journal article" date="2019" name="Nat. Ecol. Evol.">
        <title>Megaphylogeny resolves global patterns of mushroom evolution.</title>
        <authorList>
            <person name="Varga T."/>
            <person name="Krizsan K."/>
            <person name="Foldi C."/>
            <person name="Dima B."/>
            <person name="Sanchez-Garcia M."/>
            <person name="Sanchez-Ramirez S."/>
            <person name="Szollosi G.J."/>
            <person name="Szarkandi J.G."/>
            <person name="Papp V."/>
            <person name="Albert L."/>
            <person name="Andreopoulos W."/>
            <person name="Angelini C."/>
            <person name="Antonin V."/>
            <person name="Barry K.W."/>
            <person name="Bougher N.L."/>
            <person name="Buchanan P."/>
            <person name="Buyck B."/>
            <person name="Bense V."/>
            <person name="Catcheside P."/>
            <person name="Chovatia M."/>
            <person name="Cooper J."/>
            <person name="Damon W."/>
            <person name="Desjardin D."/>
            <person name="Finy P."/>
            <person name="Geml J."/>
            <person name="Haridas S."/>
            <person name="Hughes K."/>
            <person name="Justo A."/>
            <person name="Karasinski D."/>
            <person name="Kautmanova I."/>
            <person name="Kiss B."/>
            <person name="Kocsube S."/>
            <person name="Kotiranta H."/>
            <person name="LaButti K.M."/>
            <person name="Lechner B.E."/>
            <person name="Liimatainen K."/>
            <person name="Lipzen A."/>
            <person name="Lukacs Z."/>
            <person name="Mihaltcheva S."/>
            <person name="Morgado L.N."/>
            <person name="Niskanen T."/>
            <person name="Noordeloos M.E."/>
            <person name="Ohm R.A."/>
            <person name="Ortiz-Santana B."/>
            <person name="Ovrebo C."/>
            <person name="Racz N."/>
            <person name="Riley R."/>
            <person name="Savchenko A."/>
            <person name="Shiryaev A."/>
            <person name="Soop K."/>
            <person name="Spirin V."/>
            <person name="Szebenyi C."/>
            <person name="Tomsovsky M."/>
            <person name="Tulloss R.E."/>
            <person name="Uehling J."/>
            <person name="Grigoriev I.V."/>
            <person name="Vagvolgyi C."/>
            <person name="Papp T."/>
            <person name="Martin F.M."/>
            <person name="Miettinen O."/>
            <person name="Hibbett D.S."/>
            <person name="Nagy L.G."/>
        </authorList>
    </citation>
    <scope>NUCLEOTIDE SEQUENCE [LARGE SCALE GENOMIC DNA]</scope>
    <source>
        <strain evidence="1 2">FP101781</strain>
    </source>
</reference>